<dbReference type="EMBL" id="VWYL01007089">
    <property type="protein sequence ID" value="NXR32972.1"/>
    <property type="molecule type" value="Genomic_DNA"/>
</dbReference>
<dbReference type="PANTHER" id="PTHR14870">
    <property type="entry name" value="TUBULIN EPSILON AND DELTA COMPLEX PROTEIN 2"/>
    <property type="match status" value="1"/>
</dbReference>
<evidence type="ECO:0000313" key="1">
    <source>
        <dbReference type="EMBL" id="NXR32972.1"/>
    </source>
</evidence>
<dbReference type="AlphaFoldDB" id="A0A7L2KAN0"/>
<dbReference type="Pfam" id="PF15764">
    <property type="entry name" value="DUF4693"/>
    <property type="match status" value="1"/>
</dbReference>
<keyword evidence="2" id="KW-1185">Reference proteome</keyword>
<gene>
    <name evidence="1" type="primary">Tedc2</name>
    <name evidence="1" type="ORF">ZOSHYP_R14892</name>
</gene>
<dbReference type="InterPro" id="IPR031518">
    <property type="entry name" value="DUF4693"/>
</dbReference>
<evidence type="ECO:0000313" key="2">
    <source>
        <dbReference type="Proteomes" id="UP000549157"/>
    </source>
</evidence>
<dbReference type="PANTHER" id="PTHR14870:SF1">
    <property type="entry name" value="TUBULIN EPSILON AND DELTA COMPLEX PROTEIN 2"/>
    <property type="match status" value="1"/>
</dbReference>
<dbReference type="Proteomes" id="UP000549157">
    <property type="component" value="Unassembled WGS sequence"/>
</dbReference>
<sequence length="138" mass="15379">FSASLVDPPTLQGEYESLLTLEGLQTTVSQCLQRLQQLREALESQLRLRPDCTGDVGSCSPACPPARGHTGDTADMLALPLLHYSSLQELRDLFALKLQVSMLHQEIALQKVSLEKGQCSWSREREEQLWTSSCCTRC</sequence>
<name>A0A7L2KAN0_9PASS</name>
<organism evidence="1 2">
    <name type="scientific">Zosterops hypoxanthus</name>
    <dbReference type="NCBI Taxonomy" id="2485327"/>
    <lineage>
        <taxon>Eukaryota</taxon>
        <taxon>Metazoa</taxon>
        <taxon>Chordata</taxon>
        <taxon>Craniata</taxon>
        <taxon>Vertebrata</taxon>
        <taxon>Euteleostomi</taxon>
        <taxon>Archelosauria</taxon>
        <taxon>Archosauria</taxon>
        <taxon>Dinosauria</taxon>
        <taxon>Saurischia</taxon>
        <taxon>Theropoda</taxon>
        <taxon>Coelurosauria</taxon>
        <taxon>Aves</taxon>
        <taxon>Neognathae</taxon>
        <taxon>Neoaves</taxon>
        <taxon>Telluraves</taxon>
        <taxon>Australaves</taxon>
        <taxon>Passeriformes</taxon>
        <taxon>Sylvioidea</taxon>
        <taxon>Zosteropidae</taxon>
        <taxon>Zosterops</taxon>
    </lineage>
</organism>
<dbReference type="OrthoDB" id="9939072at2759"/>
<comment type="caution">
    <text evidence="1">The sequence shown here is derived from an EMBL/GenBank/DDBJ whole genome shotgun (WGS) entry which is preliminary data.</text>
</comment>
<feature type="non-terminal residue" evidence="1">
    <location>
        <position position="138"/>
    </location>
</feature>
<feature type="non-terminal residue" evidence="1">
    <location>
        <position position="1"/>
    </location>
</feature>
<reference evidence="1 2" key="1">
    <citation type="submission" date="2019-09" db="EMBL/GenBank/DDBJ databases">
        <title>Bird 10,000 Genomes (B10K) Project - Family phase.</title>
        <authorList>
            <person name="Zhang G."/>
        </authorList>
    </citation>
    <scope>NUCLEOTIDE SEQUENCE [LARGE SCALE GENOMIC DNA]</scope>
    <source>
        <strain evidence="1">B10K-DU-001-36</strain>
        <tissue evidence="1">Muscle</tissue>
    </source>
</reference>
<accession>A0A7L2KAN0</accession>
<protein>
    <submittedName>
        <fullName evidence="1">TEDC2 protein</fullName>
    </submittedName>
</protein>
<proteinExistence type="predicted"/>